<evidence type="ECO:0000313" key="2">
    <source>
        <dbReference type="EMBL" id="CAB4135878.1"/>
    </source>
</evidence>
<dbReference type="EMBL" id="LR796308">
    <property type="protein sequence ID" value="CAB4135878.1"/>
    <property type="molecule type" value="Genomic_DNA"/>
</dbReference>
<dbReference type="InterPro" id="IPR027417">
    <property type="entry name" value="P-loop_NTPase"/>
</dbReference>
<dbReference type="EMBL" id="LR796550">
    <property type="protein sequence ID" value="CAB4150662.1"/>
    <property type="molecule type" value="Genomic_DNA"/>
</dbReference>
<evidence type="ECO:0000313" key="3">
    <source>
        <dbReference type="EMBL" id="CAB4150662.1"/>
    </source>
</evidence>
<dbReference type="Gene3D" id="3.40.50.300">
    <property type="entry name" value="P-loop containing nucleotide triphosphate hydrolases"/>
    <property type="match status" value="1"/>
</dbReference>
<proteinExistence type="predicted"/>
<evidence type="ECO:0000256" key="1">
    <source>
        <dbReference type="SAM" id="MobiDB-lite"/>
    </source>
</evidence>
<gene>
    <name evidence="4" type="ORF">UFOVP1350_21</name>
    <name evidence="2" type="ORF">UFOVP301_16</name>
    <name evidence="3" type="ORF">UFOVP576_12</name>
</gene>
<organism evidence="2">
    <name type="scientific">uncultured Caudovirales phage</name>
    <dbReference type="NCBI Taxonomy" id="2100421"/>
    <lineage>
        <taxon>Viruses</taxon>
        <taxon>Duplodnaviria</taxon>
        <taxon>Heunggongvirae</taxon>
        <taxon>Uroviricota</taxon>
        <taxon>Caudoviricetes</taxon>
        <taxon>Peduoviridae</taxon>
        <taxon>Maltschvirus</taxon>
        <taxon>Maltschvirus maltsch</taxon>
    </lineage>
</organism>
<dbReference type="EMBL" id="LR797293">
    <property type="protein sequence ID" value="CAB4199594.1"/>
    <property type="molecule type" value="Genomic_DNA"/>
</dbReference>
<name>A0A6J5LN93_9CAUD</name>
<evidence type="ECO:0008006" key="5">
    <source>
        <dbReference type="Google" id="ProtNLM"/>
    </source>
</evidence>
<accession>A0A6J5LN93</accession>
<protein>
    <recommendedName>
        <fullName evidence="5">Terminase-like family</fullName>
    </recommendedName>
</protein>
<evidence type="ECO:0000313" key="4">
    <source>
        <dbReference type="EMBL" id="CAB4199594.1"/>
    </source>
</evidence>
<feature type="region of interest" description="Disordered" evidence="1">
    <location>
        <begin position="431"/>
        <end position="451"/>
    </location>
</feature>
<sequence>MVGRRCVTAQGISNDCMTIELPHRYTPRSYQLPAWRTMDECKRVLLVWHRRAGKDKLCFTKLIIKAIERPCNVAYYFPTAALGRKALWQNVDVTNGMRVIDHIPKELLAKPPNQTDMRIELINGSTIQILGTDNLDVVGGNYYGVVFSEYQNQNPLAWDYTRPILAENGGFAWFNGTPRGENHFHDMLKMAKTNDAWFAQVLTCDDTQAITAEQIDEERKSGMSEALIRQEFYCDFSVSNENAIYGREMSKALAEDRIGEFVVDGRSPVHTFWDLGGPRNTVVWYGQRLAFGRWRWIDCDIGLDLTIVERFAHMSAKGYNYGRHYLPHDARQTQRNGVTFETDAAAAGFKSMIVVPVIPDYWQGIGYVRELMPSFEWRLPACETGVKGVKAYEMASDSSSGIVRNVPLHTWASHVADGIRTMAEADRLGLIHSGPGQATSTRRRSDVQDTN</sequence>
<reference evidence="2" key="1">
    <citation type="submission" date="2020-04" db="EMBL/GenBank/DDBJ databases">
        <authorList>
            <person name="Chiriac C."/>
            <person name="Salcher M."/>
            <person name="Ghai R."/>
            <person name="Kavagutti S V."/>
        </authorList>
    </citation>
    <scope>NUCLEOTIDE SEQUENCE</scope>
</reference>